<dbReference type="NCBIfam" id="NF033546">
    <property type="entry name" value="transpos_IS21"/>
    <property type="match status" value="1"/>
</dbReference>
<dbReference type="InterPro" id="IPR001584">
    <property type="entry name" value="Integrase_cat-core"/>
</dbReference>
<dbReference type="Gene3D" id="3.30.420.10">
    <property type="entry name" value="Ribonuclease H-like superfamily/Ribonuclease H"/>
    <property type="match status" value="1"/>
</dbReference>
<dbReference type="RefSeq" id="WP_208975281.1">
    <property type="nucleotide sequence ID" value="NZ_FNQE01000060.1"/>
</dbReference>
<evidence type="ECO:0000313" key="3">
    <source>
        <dbReference type="EMBL" id="SDZ40446.1"/>
    </source>
</evidence>
<protein>
    <submittedName>
        <fullName evidence="3">Transposase</fullName>
    </submittedName>
</protein>
<dbReference type="GO" id="GO:0015074">
    <property type="term" value="P:DNA integration"/>
    <property type="evidence" value="ECO:0007669"/>
    <property type="project" value="InterPro"/>
</dbReference>
<organism evidence="3 4">
    <name type="scientific">Proteiniborus ethanoligenes</name>
    <dbReference type="NCBI Taxonomy" id="415015"/>
    <lineage>
        <taxon>Bacteria</taxon>
        <taxon>Bacillati</taxon>
        <taxon>Bacillota</taxon>
        <taxon>Clostridia</taxon>
        <taxon>Eubacteriales</taxon>
        <taxon>Proteiniborus</taxon>
    </lineage>
</organism>
<sequence>IPILRIAKQLKMSKNTVKKLIKLKEEPKYTRDHYPSKVESYMDQILMWRTFPEYDFNGTRIFRELVKRGYEGSINPIYRALKKIDEEKTEISRDATVRIETPPGDQAQYDWSEYQVVVNERVRTIYCFSMILAASRKKAICFSLSCDAEAIYEAIQELYDDLGGITLELLIDNPKALVIENNPKSEEEIRYNEQALLLAAHLGTELNACNCYWPRTKGKIEKPFQYIEEQFIKGNTFYSMEDLNKRGKEFIRDWNGEIHTSTRRIPNEFFENEEIQALLPLPNTRFRMKSLEKRIISNDGYIHINTNKYSVPIKYATKQLKYRIVYGFRIEIYTEEKEYIMSLELQDGKHGIFKNPEHYEDIKVKASKSIPQIKRDFMSTFKNGEAYLKAATGLFQQPSYHARKILELLDLYEPKILDKVIAYAIANDKLDIKSIKQLIRNDFFKIIADEAKANEVIKSIDTEGIIRSLDYYEESSEVTAL</sequence>
<dbReference type="InterPro" id="IPR012337">
    <property type="entry name" value="RNaseH-like_sf"/>
</dbReference>
<dbReference type="SUPFAM" id="SSF53098">
    <property type="entry name" value="Ribonuclease H-like"/>
    <property type="match status" value="1"/>
</dbReference>
<reference evidence="3 4" key="1">
    <citation type="submission" date="2016-10" db="EMBL/GenBank/DDBJ databases">
        <authorList>
            <person name="de Groot N.N."/>
        </authorList>
    </citation>
    <scope>NUCLEOTIDE SEQUENCE [LARGE SCALE GENOMIC DNA]</scope>
    <source>
        <strain evidence="3 4">DSM 21650</strain>
    </source>
</reference>
<dbReference type="GO" id="GO:0003676">
    <property type="term" value="F:nucleic acid binding"/>
    <property type="evidence" value="ECO:0007669"/>
    <property type="project" value="InterPro"/>
</dbReference>
<dbReference type="AlphaFoldDB" id="A0A1H3SR10"/>
<feature type="domain" description="Integrase catalytic" evidence="2">
    <location>
        <begin position="98"/>
        <end position="274"/>
    </location>
</feature>
<name>A0A1H3SR10_9FIRM</name>
<dbReference type="Pfam" id="PF22483">
    <property type="entry name" value="Mu-transpos_C_2"/>
    <property type="match status" value="1"/>
</dbReference>
<gene>
    <name evidence="3" type="ORF">SAMN05660462_03052</name>
</gene>
<dbReference type="Proteomes" id="UP000198625">
    <property type="component" value="Unassembled WGS sequence"/>
</dbReference>
<proteinExistence type="inferred from homology"/>
<evidence type="ECO:0000259" key="2">
    <source>
        <dbReference type="PROSITE" id="PS50994"/>
    </source>
</evidence>
<feature type="non-terminal residue" evidence="3">
    <location>
        <position position="1"/>
    </location>
</feature>
<keyword evidence="4" id="KW-1185">Reference proteome</keyword>
<dbReference type="EMBL" id="FNQE01000060">
    <property type="protein sequence ID" value="SDZ40446.1"/>
    <property type="molecule type" value="Genomic_DNA"/>
</dbReference>
<dbReference type="PANTHER" id="PTHR35004">
    <property type="entry name" value="TRANSPOSASE RV3428C-RELATED"/>
    <property type="match status" value="1"/>
</dbReference>
<dbReference type="InterPro" id="IPR054353">
    <property type="entry name" value="IstA-like_C"/>
</dbReference>
<evidence type="ECO:0000313" key="4">
    <source>
        <dbReference type="Proteomes" id="UP000198625"/>
    </source>
</evidence>
<dbReference type="PANTHER" id="PTHR35004:SF6">
    <property type="entry name" value="TRANSPOSASE"/>
    <property type="match status" value="1"/>
</dbReference>
<dbReference type="PROSITE" id="PS50994">
    <property type="entry name" value="INTEGRASE"/>
    <property type="match status" value="1"/>
</dbReference>
<accession>A0A1H3SR10</accession>
<dbReference type="STRING" id="415015.SAMN05660462_03052"/>
<dbReference type="InterPro" id="IPR036397">
    <property type="entry name" value="RNaseH_sf"/>
</dbReference>
<evidence type="ECO:0000256" key="1">
    <source>
        <dbReference type="ARBA" id="ARBA00009277"/>
    </source>
</evidence>
<comment type="similarity">
    <text evidence="1">Belongs to the transposase IS21/IS408/IS1162 family.</text>
</comment>